<feature type="region of interest" description="Disordered" evidence="1">
    <location>
        <begin position="83"/>
        <end position="130"/>
    </location>
</feature>
<proteinExistence type="predicted"/>
<dbReference type="Proteomes" id="UP001321542">
    <property type="component" value="Chromosome"/>
</dbReference>
<accession>A0ABN5VA05</accession>
<evidence type="ECO:0000313" key="2">
    <source>
        <dbReference type="EMBL" id="BBC29698.1"/>
    </source>
</evidence>
<feature type="region of interest" description="Disordered" evidence="1">
    <location>
        <begin position="1"/>
        <end position="68"/>
    </location>
</feature>
<dbReference type="EMBL" id="AP018448">
    <property type="protein sequence ID" value="BBC29698.1"/>
    <property type="molecule type" value="Genomic_DNA"/>
</dbReference>
<evidence type="ECO:0000256" key="1">
    <source>
        <dbReference type="SAM" id="MobiDB-lite"/>
    </source>
</evidence>
<sequence>MARITTCAVTADPSLHRSTRADPAGSSVRWPPRQHCSRVHNQRLPIGRHRQPMAPPGTPDHRKGFLTPAPDTIASLQISGTFLPSGRQLTHPAEQPGSAQGAGNHGQSCGLPSRSMPVVARTTVGTAPRL</sequence>
<name>A0ABN5VA05_9ACTN</name>
<gene>
    <name evidence="2" type="ORF">SGFS_009920</name>
</gene>
<reference evidence="2 3" key="1">
    <citation type="journal article" date="2010" name="ChemBioChem">
        <title>Cloning and characterization of the biosynthetic gene cluster of 16-membered macrolide antibiotic FD-891: involvement of a dual functional cytochrome P450 monooxygenase catalyzing epoxidation and hydroxylation.</title>
        <authorList>
            <person name="Kudo F."/>
            <person name="Motegi A."/>
            <person name="Mizoue K."/>
            <person name="Eguchi T."/>
        </authorList>
    </citation>
    <scope>NUCLEOTIDE SEQUENCE [LARGE SCALE GENOMIC DNA]</scope>
    <source>
        <strain evidence="2 3">A-8890</strain>
    </source>
</reference>
<keyword evidence="3" id="KW-1185">Reference proteome</keyword>
<evidence type="ECO:0000313" key="3">
    <source>
        <dbReference type="Proteomes" id="UP001321542"/>
    </source>
</evidence>
<reference evidence="2 3" key="2">
    <citation type="journal article" date="2023" name="ChemBioChem">
        <title>Acyltransferase Domain Exchange between Two Independent Type I Polyketide Synthases in the Same Producer Strain of Macrolide Antibiotics.</title>
        <authorList>
            <person name="Kudo F."/>
            <person name="Kishikawa K."/>
            <person name="Tsuboi K."/>
            <person name="Kido T."/>
            <person name="Usui T."/>
            <person name="Hashimoto J."/>
            <person name="Shin-Ya K."/>
            <person name="Miyanaga A."/>
            <person name="Eguchi T."/>
        </authorList>
    </citation>
    <scope>NUCLEOTIDE SEQUENCE [LARGE SCALE GENOMIC DNA]</scope>
    <source>
        <strain evidence="2 3">A-8890</strain>
    </source>
</reference>
<protein>
    <submittedName>
        <fullName evidence="2">Uncharacterized protein</fullName>
    </submittedName>
</protein>
<organism evidence="2 3">
    <name type="scientific">Streptomyces graminofaciens</name>
    <dbReference type="NCBI Taxonomy" id="68212"/>
    <lineage>
        <taxon>Bacteria</taxon>
        <taxon>Bacillati</taxon>
        <taxon>Actinomycetota</taxon>
        <taxon>Actinomycetes</taxon>
        <taxon>Kitasatosporales</taxon>
        <taxon>Streptomycetaceae</taxon>
        <taxon>Streptomyces</taxon>
    </lineage>
</organism>
<feature type="compositionally biased region" description="Basic residues" evidence="1">
    <location>
        <begin position="35"/>
        <end position="51"/>
    </location>
</feature>